<keyword evidence="3" id="KW-1185">Reference proteome</keyword>
<dbReference type="AlphaFoldDB" id="A0A7M5URS4"/>
<sequence>MNIDRDNIIIGLFHEGLAYKEILAFLLKWNNLDLSLRQLKRILKRYNLRRRLNNDENIADVTEVIQSELLSDGCNLGYRSMHQKLIIKYHLNTSREQVRQILGRLDPEGVNSRKKRRLRRRTYVCKGPNELWHMDGYDKLKPYGFAIHGCIDGFSRKILWLNVNSTNNDPAIIAKYYLNFVSQTNGTARRIRADCGTENSNVAGIQRLFRTHPIDESDNAFGLQSFLYGKSTSNQRIEAYWSKLRPTVTQYWMSHFKDMRDAGELDETDDLFRDCLRFSYMSLIQRSLDGAKELHNTHRIRRYNFQECPSGRPNVIYDIPEVYDAEDYIVPVTDEDIEIANEVTTEPLLNGCSVEFNALAHFIMQELNAEEPENAAEAKQLYLDMCSIIRNF</sequence>
<evidence type="ECO:0000313" key="3">
    <source>
        <dbReference type="Proteomes" id="UP000594262"/>
    </source>
</evidence>
<dbReference type="InterPro" id="IPR058913">
    <property type="entry name" value="Integrase_dom_put"/>
</dbReference>
<dbReference type="PANTHER" id="PTHR46791">
    <property type="entry name" value="EXPRESSED PROTEIN"/>
    <property type="match status" value="1"/>
</dbReference>
<reference evidence="2" key="1">
    <citation type="submission" date="2021-01" db="UniProtKB">
        <authorList>
            <consortium name="EnsemblMetazoa"/>
        </authorList>
    </citation>
    <scope>IDENTIFICATION</scope>
</reference>
<name>A0A7M5URS4_9CNID</name>
<evidence type="ECO:0000259" key="1">
    <source>
        <dbReference type="Pfam" id="PF24764"/>
    </source>
</evidence>
<dbReference type="GeneID" id="136800702"/>
<evidence type="ECO:0000313" key="2">
    <source>
        <dbReference type="EnsemblMetazoa" id="CLYHEMP001581.1"/>
    </source>
</evidence>
<dbReference type="EnsemblMetazoa" id="CLYHEMT001581.1">
    <property type="protein sequence ID" value="CLYHEMP001581.1"/>
    <property type="gene ID" value="CLYHEMG001581"/>
</dbReference>
<feature type="domain" description="Integrase core" evidence="1">
    <location>
        <begin position="123"/>
        <end position="302"/>
    </location>
</feature>
<dbReference type="RefSeq" id="XP_066913458.1">
    <property type="nucleotide sequence ID" value="XM_067057357.1"/>
</dbReference>
<dbReference type="Proteomes" id="UP000594262">
    <property type="component" value="Unplaced"/>
</dbReference>
<organism evidence="2 3">
    <name type="scientific">Clytia hemisphaerica</name>
    <dbReference type="NCBI Taxonomy" id="252671"/>
    <lineage>
        <taxon>Eukaryota</taxon>
        <taxon>Metazoa</taxon>
        <taxon>Cnidaria</taxon>
        <taxon>Hydrozoa</taxon>
        <taxon>Hydroidolina</taxon>
        <taxon>Leptothecata</taxon>
        <taxon>Obeliida</taxon>
        <taxon>Clytiidae</taxon>
        <taxon>Clytia</taxon>
    </lineage>
</organism>
<protein>
    <recommendedName>
        <fullName evidence="1">Integrase core domain-containing protein</fullName>
    </recommendedName>
</protein>
<dbReference type="OrthoDB" id="5949053at2759"/>
<dbReference type="InterPro" id="IPR012337">
    <property type="entry name" value="RNaseH-like_sf"/>
</dbReference>
<dbReference type="PANTHER" id="PTHR46791:SF13">
    <property type="entry name" value="CLR5 DOMAIN-CONTAINING PROTEIN"/>
    <property type="match status" value="1"/>
</dbReference>
<accession>A0A7M5URS4</accession>
<proteinExistence type="predicted"/>
<dbReference type="Pfam" id="PF24764">
    <property type="entry name" value="rva_4"/>
    <property type="match status" value="1"/>
</dbReference>
<dbReference type="SUPFAM" id="SSF53098">
    <property type="entry name" value="Ribonuclease H-like"/>
    <property type="match status" value="1"/>
</dbReference>